<gene>
    <name evidence="4" type="ORF">WN72_06055</name>
</gene>
<evidence type="ECO:0000259" key="3">
    <source>
        <dbReference type="Pfam" id="PF13458"/>
    </source>
</evidence>
<proteinExistence type="inferred from homology"/>
<dbReference type="AlphaFoldDB" id="A0AAE7NIJ7"/>
<dbReference type="InterPro" id="IPR028082">
    <property type="entry name" value="Peripla_BP_I"/>
</dbReference>
<reference evidence="4 5" key="1">
    <citation type="submission" date="2018-06" db="EMBL/GenBank/DDBJ databases">
        <title>Comparative genomics of Bradyrhizobium nodulating Arachidis hypogaea.</title>
        <authorList>
            <person name="Li Y."/>
        </authorList>
    </citation>
    <scope>NUCLEOTIDE SEQUENCE [LARGE SCALE GENOMIC DNA]</scope>
    <source>
        <strain evidence="4 5">CCBAU 051107</strain>
    </source>
</reference>
<sequence length="429" mass="46818">MASSGRTEDSFVKPRRPELLFERTLRAAALVTATAAFALTSGAALAQKKYDTGASDTEIKVGNIMPYSGPASAYGIIGKTEEAYFKMINDKGGINGRKVNFVTYDDAYSPPKAVEQVRKLVESDEVLAVFNPLGTPSNTAIQKYLNAKKIPQLFVATGATKWNDPKNFPWTIGWQPSYQSEAQIYAKWLMKEKPNAKVAILYQNDDFGKDYLKGTKDGLGAKASSMIILEESYEVSEPSIDGHIVKIKAANPDVLLIYATPKFAAQTIKKTAELSWKPLQILTNVSISVGSVMKPAGFEASQDVLSAAYAKDSTDPQWNNDPGMKKWNEFVDKYMPGADKTDTGMVYGYGAASTLAKVLEMCGDDLTRANLMKQAASLKDFAPDTLLPGVKINTSATDFAPIAQLQMQRFKGEKWELFGEIISGDVASE</sequence>
<dbReference type="KEGG" id="barh:WN72_06055"/>
<dbReference type="PANTHER" id="PTHR47235">
    <property type="entry name" value="BLR6548 PROTEIN"/>
    <property type="match status" value="1"/>
</dbReference>
<organism evidence="4 5">
    <name type="scientific">Bradyrhizobium arachidis</name>
    <dbReference type="NCBI Taxonomy" id="858423"/>
    <lineage>
        <taxon>Bacteria</taxon>
        <taxon>Pseudomonadati</taxon>
        <taxon>Pseudomonadota</taxon>
        <taxon>Alphaproteobacteria</taxon>
        <taxon>Hyphomicrobiales</taxon>
        <taxon>Nitrobacteraceae</taxon>
        <taxon>Bradyrhizobium</taxon>
    </lineage>
</organism>
<comment type="similarity">
    <text evidence="1">Belongs to the leucine-binding protein family.</text>
</comment>
<dbReference type="EMBL" id="CP030050">
    <property type="protein sequence ID" value="QOZ66012.1"/>
    <property type="molecule type" value="Genomic_DNA"/>
</dbReference>
<feature type="domain" description="Leucine-binding protein" evidence="3">
    <location>
        <begin position="58"/>
        <end position="411"/>
    </location>
</feature>
<dbReference type="Proteomes" id="UP000594015">
    <property type="component" value="Chromosome"/>
</dbReference>
<evidence type="ECO:0000313" key="5">
    <source>
        <dbReference type="Proteomes" id="UP000594015"/>
    </source>
</evidence>
<dbReference type="Pfam" id="PF13458">
    <property type="entry name" value="Peripla_BP_6"/>
    <property type="match status" value="1"/>
</dbReference>
<dbReference type="CDD" id="cd06343">
    <property type="entry name" value="PBP1_ABC_ligand_binding-like"/>
    <property type="match status" value="1"/>
</dbReference>
<dbReference type="InterPro" id="IPR028081">
    <property type="entry name" value="Leu-bd"/>
</dbReference>
<dbReference type="PANTHER" id="PTHR47235:SF1">
    <property type="entry name" value="BLR6548 PROTEIN"/>
    <property type="match status" value="1"/>
</dbReference>
<evidence type="ECO:0000256" key="1">
    <source>
        <dbReference type="ARBA" id="ARBA00010062"/>
    </source>
</evidence>
<evidence type="ECO:0000313" key="4">
    <source>
        <dbReference type="EMBL" id="QOZ66012.1"/>
    </source>
</evidence>
<dbReference type="Gene3D" id="3.40.50.2300">
    <property type="match status" value="2"/>
</dbReference>
<protein>
    <submittedName>
        <fullName evidence="4">Branched-chain amino acid ABC transporter substrate-binding protein</fullName>
    </submittedName>
</protein>
<dbReference type="SUPFAM" id="SSF53822">
    <property type="entry name" value="Periplasmic binding protein-like I"/>
    <property type="match status" value="1"/>
</dbReference>
<evidence type="ECO:0000256" key="2">
    <source>
        <dbReference type="ARBA" id="ARBA00022729"/>
    </source>
</evidence>
<accession>A0AAE7NIJ7</accession>
<name>A0AAE7NIJ7_9BRAD</name>
<keyword evidence="2" id="KW-0732">Signal</keyword>